<accession>A0A1I7THH4</accession>
<feature type="compositionally biased region" description="Pro residues" evidence="1">
    <location>
        <begin position="164"/>
        <end position="174"/>
    </location>
</feature>
<proteinExistence type="predicted"/>
<feature type="region of interest" description="Disordered" evidence="1">
    <location>
        <begin position="1"/>
        <end position="88"/>
    </location>
</feature>
<dbReference type="STRING" id="1561998.A0A1I7THH4"/>
<evidence type="ECO:0000313" key="2">
    <source>
        <dbReference type="Proteomes" id="UP000095282"/>
    </source>
</evidence>
<feature type="region of interest" description="Disordered" evidence="1">
    <location>
        <begin position="217"/>
        <end position="238"/>
    </location>
</feature>
<keyword evidence="2" id="KW-1185">Reference proteome</keyword>
<dbReference type="WBParaSite" id="Csp11.Scaffold614.g5979.t1">
    <property type="protein sequence ID" value="Csp11.Scaffold614.g5979.t1"/>
    <property type="gene ID" value="Csp11.Scaffold614.g5979"/>
</dbReference>
<feature type="compositionally biased region" description="Low complexity" evidence="1">
    <location>
        <begin position="175"/>
        <end position="184"/>
    </location>
</feature>
<feature type="compositionally biased region" description="Low complexity" evidence="1">
    <location>
        <begin position="41"/>
        <end position="58"/>
    </location>
</feature>
<feature type="compositionally biased region" description="Polar residues" evidence="1">
    <location>
        <begin position="66"/>
        <end position="83"/>
    </location>
</feature>
<feature type="region of interest" description="Disordered" evidence="1">
    <location>
        <begin position="157"/>
        <end position="195"/>
    </location>
</feature>
<feature type="region of interest" description="Disordered" evidence="1">
    <location>
        <begin position="119"/>
        <end position="140"/>
    </location>
</feature>
<feature type="compositionally biased region" description="Acidic residues" evidence="1">
    <location>
        <begin position="222"/>
        <end position="231"/>
    </location>
</feature>
<evidence type="ECO:0000313" key="3">
    <source>
        <dbReference type="WBParaSite" id="Csp11.Scaffold614.g5979.t1"/>
    </source>
</evidence>
<dbReference type="AlphaFoldDB" id="A0A1I7THH4"/>
<sequence>MTSTITPTKAPAHSVRRVKAEAVRKLRTPKITAIPLGDEATSSSSEGSDPSTSTTTVESPERRVTRSVSRQALNSTPMFTSVSPMIKTPPMTPRLRGPIIGIAATLTPDACLVTPRRSMRLSEQTPGGSPKPPASRKRPRGAMEMMTGVTPVVAGLSLQDRPPRLLPPTAPIPTPSRSAPTSPRLEQHNKGLKTSKWSLSKLEETRKKLMRGGDGVIRVSEVADDDDEGPSDDVMREPPSKIRRFYGYMRRMFWGK</sequence>
<organism evidence="2 3">
    <name type="scientific">Caenorhabditis tropicalis</name>
    <dbReference type="NCBI Taxonomy" id="1561998"/>
    <lineage>
        <taxon>Eukaryota</taxon>
        <taxon>Metazoa</taxon>
        <taxon>Ecdysozoa</taxon>
        <taxon>Nematoda</taxon>
        <taxon>Chromadorea</taxon>
        <taxon>Rhabditida</taxon>
        <taxon>Rhabditina</taxon>
        <taxon>Rhabditomorpha</taxon>
        <taxon>Rhabditoidea</taxon>
        <taxon>Rhabditidae</taxon>
        <taxon>Peloderinae</taxon>
        <taxon>Caenorhabditis</taxon>
    </lineage>
</organism>
<dbReference type="eggNOG" id="KOG0698">
    <property type="taxonomic scope" value="Eukaryota"/>
</dbReference>
<reference evidence="3" key="1">
    <citation type="submission" date="2016-11" db="UniProtKB">
        <authorList>
            <consortium name="WormBaseParasite"/>
        </authorList>
    </citation>
    <scope>IDENTIFICATION</scope>
</reference>
<name>A0A1I7THH4_9PELO</name>
<dbReference type="Proteomes" id="UP000095282">
    <property type="component" value="Unplaced"/>
</dbReference>
<evidence type="ECO:0000256" key="1">
    <source>
        <dbReference type="SAM" id="MobiDB-lite"/>
    </source>
</evidence>
<protein>
    <submittedName>
        <fullName evidence="3">Uncharacterized protein</fullName>
    </submittedName>
</protein>